<feature type="region of interest" description="Disordered" evidence="1">
    <location>
        <begin position="84"/>
        <end position="110"/>
    </location>
</feature>
<comment type="caution">
    <text evidence="2">The sequence shown here is derived from an EMBL/GenBank/DDBJ whole genome shotgun (WGS) entry which is preliminary data.</text>
</comment>
<evidence type="ECO:0000313" key="2">
    <source>
        <dbReference type="EMBL" id="GJD88209.1"/>
    </source>
</evidence>
<reference evidence="2" key="2">
    <citation type="submission" date="2021-08" db="EMBL/GenBank/DDBJ databases">
        <authorList>
            <person name="Tani A."/>
            <person name="Ola A."/>
            <person name="Ogura Y."/>
            <person name="Katsura K."/>
            <person name="Hayashi T."/>
        </authorList>
    </citation>
    <scope>NUCLEOTIDE SEQUENCE</scope>
    <source>
        <strain evidence="2">DSM 16372</strain>
    </source>
</reference>
<organism evidence="2 3">
    <name type="scientific">Methylobacterium hispanicum</name>
    <dbReference type="NCBI Taxonomy" id="270350"/>
    <lineage>
        <taxon>Bacteria</taxon>
        <taxon>Pseudomonadati</taxon>
        <taxon>Pseudomonadota</taxon>
        <taxon>Alphaproteobacteria</taxon>
        <taxon>Hyphomicrobiales</taxon>
        <taxon>Methylobacteriaceae</taxon>
        <taxon>Methylobacterium</taxon>
    </lineage>
</organism>
<evidence type="ECO:0000313" key="3">
    <source>
        <dbReference type="Proteomes" id="UP001055247"/>
    </source>
</evidence>
<name>A0AAV4ZJD1_9HYPH</name>
<sequence>MSVWDRDDLCEIEPGDDRLDVPPVQMIDRLIRWHEKRAANDGRLALSCEAEGLTIAAETNRQRALAHRQTATCLRLLRQRCGEPETAPQSAFRGHLKPKARSRAEVRAPP</sequence>
<dbReference type="EMBL" id="BPQO01000006">
    <property type="protein sequence ID" value="GJD88209.1"/>
    <property type="molecule type" value="Genomic_DNA"/>
</dbReference>
<proteinExistence type="predicted"/>
<dbReference type="RefSeq" id="WP_066924916.1">
    <property type="nucleotide sequence ID" value="NZ_BPQO01000006.1"/>
</dbReference>
<reference evidence="2" key="1">
    <citation type="journal article" date="2016" name="Front. Microbiol.">
        <title>Genome Sequence of the Piezophilic, Mesophilic Sulfate-Reducing Bacterium Desulfovibrio indicus J2T.</title>
        <authorList>
            <person name="Cao J."/>
            <person name="Maignien L."/>
            <person name="Shao Z."/>
            <person name="Alain K."/>
            <person name="Jebbar M."/>
        </authorList>
    </citation>
    <scope>NUCLEOTIDE SEQUENCE</scope>
    <source>
        <strain evidence="2">DSM 16372</strain>
    </source>
</reference>
<dbReference type="AlphaFoldDB" id="A0AAV4ZJD1"/>
<keyword evidence="3" id="KW-1185">Reference proteome</keyword>
<dbReference type="Proteomes" id="UP001055247">
    <property type="component" value="Unassembled WGS sequence"/>
</dbReference>
<accession>A0AAV4ZJD1</accession>
<gene>
    <name evidence="2" type="ORF">BHAOGJBA_1722</name>
</gene>
<protein>
    <submittedName>
        <fullName evidence="2">Uncharacterized protein</fullName>
    </submittedName>
</protein>
<evidence type="ECO:0000256" key="1">
    <source>
        <dbReference type="SAM" id="MobiDB-lite"/>
    </source>
</evidence>